<reference evidence="2 3" key="1">
    <citation type="submission" date="2022-01" db="EMBL/GenBank/DDBJ databases">
        <title>Alkalihalobacillus sp. EGI L200015, a novel bacterium isolated from a salt lake sediment.</title>
        <authorList>
            <person name="Gao L."/>
            <person name="Fang B.-Z."/>
            <person name="Li W.-J."/>
        </authorList>
    </citation>
    <scope>NUCLEOTIDE SEQUENCE [LARGE SCALE GENOMIC DNA]</scope>
    <source>
        <strain evidence="2 3">KCTC 12718</strain>
    </source>
</reference>
<accession>A0ABS9H552</accession>
<gene>
    <name evidence="2" type="ORF">L2716_15960</name>
</gene>
<dbReference type="EMBL" id="JAKIJS010000002">
    <property type="protein sequence ID" value="MCF6139231.1"/>
    <property type="molecule type" value="Genomic_DNA"/>
</dbReference>
<evidence type="ECO:0000313" key="3">
    <source>
        <dbReference type="Proteomes" id="UP001649381"/>
    </source>
</evidence>
<evidence type="ECO:0000313" key="2">
    <source>
        <dbReference type="EMBL" id="MCF6139231.1"/>
    </source>
</evidence>
<keyword evidence="2" id="KW-0282">Flagellum</keyword>
<dbReference type="RefSeq" id="WP_236337999.1">
    <property type="nucleotide sequence ID" value="NZ_JAKIJS010000002.1"/>
</dbReference>
<organism evidence="2 3">
    <name type="scientific">Pseudalkalibacillus berkeleyi</name>
    <dbReference type="NCBI Taxonomy" id="1069813"/>
    <lineage>
        <taxon>Bacteria</taxon>
        <taxon>Bacillati</taxon>
        <taxon>Bacillota</taxon>
        <taxon>Bacilli</taxon>
        <taxon>Bacillales</taxon>
        <taxon>Fictibacillaceae</taxon>
        <taxon>Pseudalkalibacillus</taxon>
    </lineage>
</organism>
<proteinExistence type="predicted"/>
<name>A0ABS9H552_9BACL</name>
<comment type="caution">
    <text evidence="2">The sequence shown here is derived from an EMBL/GenBank/DDBJ whole genome shotgun (WGS) entry which is preliminary data.</text>
</comment>
<feature type="transmembrane region" description="Helical" evidence="1">
    <location>
        <begin position="51"/>
        <end position="84"/>
    </location>
</feature>
<protein>
    <submittedName>
        <fullName evidence="2">Flagellar basal body rod protein</fullName>
    </submittedName>
</protein>
<evidence type="ECO:0000256" key="1">
    <source>
        <dbReference type="SAM" id="Phobius"/>
    </source>
</evidence>
<keyword evidence="1" id="KW-1133">Transmembrane helix</keyword>
<feature type="transmembrane region" description="Helical" evidence="1">
    <location>
        <begin position="7"/>
        <end position="36"/>
    </location>
</feature>
<sequence>MKKIGLFILGAVAAIIAFANLGPMIGLAISLVVLYYSVKQFTKTDQTSKKVLWAVVGFIALCVAASNVPAILGLAALYILYIVYKEWKKEDNVQSPPPEDEDPFTNFEREWAELNRN</sequence>
<keyword evidence="2" id="KW-0966">Cell projection</keyword>
<dbReference type="Proteomes" id="UP001649381">
    <property type="component" value="Unassembled WGS sequence"/>
</dbReference>
<keyword evidence="3" id="KW-1185">Reference proteome</keyword>
<keyword evidence="2" id="KW-0969">Cilium</keyword>
<keyword evidence="1" id="KW-0472">Membrane</keyword>
<keyword evidence="1" id="KW-0812">Transmembrane</keyword>